<dbReference type="EMBL" id="MEUJ01000003">
    <property type="protein sequence ID" value="OGC40564.1"/>
    <property type="molecule type" value="Genomic_DNA"/>
</dbReference>
<gene>
    <name evidence="4" type="ORF">A2438_06060</name>
</gene>
<feature type="transmembrane region" description="Helical" evidence="2">
    <location>
        <begin position="63"/>
        <end position="84"/>
    </location>
</feature>
<evidence type="ECO:0000256" key="1">
    <source>
        <dbReference type="ARBA" id="ARBA00006464"/>
    </source>
</evidence>
<dbReference type="PANTHER" id="PTHR30576:SF0">
    <property type="entry name" value="UNDECAPRENYL-PHOSPHATE N-ACETYLGALACTOSAMINYL 1-PHOSPHATE TRANSFERASE-RELATED"/>
    <property type="match status" value="1"/>
</dbReference>
<dbReference type="PANTHER" id="PTHR30576">
    <property type="entry name" value="COLANIC BIOSYNTHESIS UDP-GLUCOSE LIPID CARRIER TRANSFERASE"/>
    <property type="match status" value="1"/>
</dbReference>
<dbReference type="GO" id="GO:0016780">
    <property type="term" value="F:phosphotransferase activity, for other substituted phosphate groups"/>
    <property type="evidence" value="ECO:0007669"/>
    <property type="project" value="TreeGrafter"/>
</dbReference>
<protein>
    <recommendedName>
        <fullName evidence="3">Bacterial sugar transferase domain-containing protein</fullName>
    </recommendedName>
</protein>
<comment type="caution">
    <text evidence="4">The sequence shown here is derived from an EMBL/GenBank/DDBJ whole genome shotgun (WGS) entry which is preliminary data.</text>
</comment>
<keyword evidence="2" id="KW-0472">Membrane</keyword>
<feature type="domain" description="Bacterial sugar transferase" evidence="3">
    <location>
        <begin position="58"/>
        <end position="245"/>
    </location>
</feature>
<proteinExistence type="inferred from homology"/>
<name>A0A1F4U6I8_UNCSA</name>
<keyword evidence="2" id="KW-0812">Transmembrane</keyword>
<keyword evidence="2" id="KW-1133">Transmembrane helix</keyword>
<dbReference type="AlphaFoldDB" id="A0A1F4U6I8"/>
<dbReference type="Proteomes" id="UP000179242">
    <property type="component" value="Unassembled WGS sequence"/>
</dbReference>
<evidence type="ECO:0000259" key="3">
    <source>
        <dbReference type="Pfam" id="PF02397"/>
    </source>
</evidence>
<reference evidence="4 5" key="1">
    <citation type="journal article" date="2016" name="Nat. Commun.">
        <title>Thousands of microbial genomes shed light on interconnected biogeochemical processes in an aquifer system.</title>
        <authorList>
            <person name="Anantharaman K."/>
            <person name="Brown C.T."/>
            <person name="Hug L.A."/>
            <person name="Sharon I."/>
            <person name="Castelle C.J."/>
            <person name="Probst A.J."/>
            <person name="Thomas B.C."/>
            <person name="Singh A."/>
            <person name="Wilkins M.J."/>
            <person name="Karaoz U."/>
            <person name="Brodie E.L."/>
            <person name="Williams K.H."/>
            <person name="Hubbard S.S."/>
            <person name="Banfield J.F."/>
        </authorList>
    </citation>
    <scope>NUCLEOTIDE SEQUENCE [LARGE SCALE GENOMIC DNA]</scope>
</reference>
<sequence length="252" mass="28383">MFALTGTSAMLQRGARNYLDATAGPYLKKAASYVKGRDFPLDNLSWCNLSKTRYKIIKRMMDISFGISGTACLIPIALTIIPLIQAMSWGPVFFSQQREGKDGNSFGLLKFRTMYKDVKPIDLKTQLEHLLSFKPDYDPRVIPTGRPIRKSGLDEWPQFGQILFGQMTMVGPRPKPEAELNLPSLSLPANWRKIRQLLAPGLIPIVLALKGDYASDQEHAELETWYIANWSPFLDVKLIFRSALVLAAGRHK</sequence>
<evidence type="ECO:0000313" key="5">
    <source>
        <dbReference type="Proteomes" id="UP000179242"/>
    </source>
</evidence>
<dbReference type="Pfam" id="PF02397">
    <property type="entry name" value="Bac_transf"/>
    <property type="match status" value="1"/>
</dbReference>
<accession>A0A1F4U6I8</accession>
<dbReference type="InterPro" id="IPR003362">
    <property type="entry name" value="Bact_transf"/>
</dbReference>
<evidence type="ECO:0000313" key="4">
    <source>
        <dbReference type="EMBL" id="OGC40564.1"/>
    </source>
</evidence>
<organism evidence="4 5">
    <name type="scientific">candidate division WOR-1 bacterium RIFOXYC2_FULL_46_14</name>
    <dbReference type="NCBI Taxonomy" id="1802587"/>
    <lineage>
        <taxon>Bacteria</taxon>
        <taxon>Bacillati</taxon>
        <taxon>Saganbacteria</taxon>
    </lineage>
</organism>
<comment type="similarity">
    <text evidence="1">Belongs to the bacterial sugar transferase family.</text>
</comment>
<evidence type="ECO:0000256" key="2">
    <source>
        <dbReference type="SAM" id="Phobius"/>
    </source>
</evidence>